<keyword evidence="2" id="KW-1185">Reference proteome</keyword>
<dbReference type="Gene3D" id="1.20.120.1450">
    <property type="match status" value="1"/>
</dbReference>
<dbReference type="GO" id="GO:0009234">
    <property type="term" value="P:menaquinone biosynthetic process"/>
    <property type="evidence" value="ECO:0007669"/>
    <property type="project" value="InterPro"/>
</dbReference>
<dbReference type="RefSeq" id="WP_248252999.1">
    <property type="nucleotide sequence ID" value="NZ_JAIWJX010000002.1"/>
</dbReference>
<dbReference type="AlphaFoldDB" id="A0A9X1XH26"/>
<accession>A0A9X1XH26</accession>
<comment type="caution">
    <text evidence="1">The sequence shown here is derived from an EMBL/GenBank/DDBJ whole genome shotgun (WGS) entry which is preliminary data.</text>
</comment>
<organism evidence="1 2">
    <name type="scientific">Fictibacillus marinisediminis</name>
    <dbReference type="NCBI Taxonomy" id="2878389"/>
    <lineage>
        <taxon>Bacteria</taxon>
        <taxon>Bacillati</taxon>
        <taxon>Bacillota</taxon>
        <taxon>Bacilli</taxon>
        <taxon>Bacillales</taxon>
        <taxon>Fictibacillaceae</taxon>
        <taxon>Fictibacillus</taxon>
    </lineage>
</organism>
<gene>
    <name evidence="1" type="ORF">LCY76_13050</name>
</gene>
<reference evidence="1" key="1">
    <citation type="submission" date="2021-09" db="EMBL/GenBank/DDBJ databases">
        <title>Genome analysis of Fictibacillus sp. KIGAM418 isolated from marine sediment.</title>
        <authorList>
            <person name="Seo M.-J."/>
            <person name="Cho E.-S."/>
            <person name="Hwang C.Y."/>
        </authorList>
    </citation>
    <scope>NUCLEOTIDE SEQUENCE</scope>
    <source>
        <strain evidence="1">KIGAM418</strain>
    </source>
</reference>
<protein>
    <submittedName>
        <fullName evidence="1">Heptaprenyl diphosphate synthase component 1</fullName>
    </submittedName>
</protein>
<evidence type="ECO:0000313" key="1">
    <source>
        <dbReference type="EMBL" id="MCK6257519.1"/>
    </source>
</evidence>
<evidence type="ECO:0000313" key="2">
    <source>
        <dbReference type="Proteomes" id="UP001139011"/>
    </source>
</evidence>
<dbReference type="InterPro" id="IPR009920">
    <property type="entry name" value="HEPPP_synth_su1"/>
</dbReference>
<dbReference type="EMBL" id="JAIWJX010000002">
    <property type="protein sequence ID" value="MCK6257519.1"/>
    <property type="molecule type" value="Genomic_DNA"/>
</dbReference>
<name>A0A9X1XH26_9BACL</name>
<dbReference type="Proteomes" id="UP001139011">
    <property type="component" value="Unassembled WGS sequence"/>
</dbReference>
<sequence>MKIIHEINKLNEYVLRTMEHSFLKQYVDVPRINKDKCLIAYSLLRESGYEGEELQEYYAAVILVQSALDMHEYILKIQKDEVKERQLTVLAGDYYSSLYYFMLSLCEDLPLIRVLSLGIQDVNESKMKLFYSKQSKPDEITNGIKSMEAGILTRVARHFGKEEFIPFISEFLFVSAASQCPDPLFSDYHHQIKNDLLLARHKLKTQKQPATLKAVMEKRMRALLEAPHYLLPEEG</sequence>
<dbReference type="Pfam" id="PF07307">
    <property type="entry name" value="HEPPP_synt_1"/>
    <property type="match status" value="1"/>
</dbReference>
<proteinExistence type="predicted"/>